<sequence length="198" mass="22915">MNHNYKFTVHAADKGFSTFIQMLFLIFVFIIPTAIFIYLLLTCTSKNWMVPVGICVGYLIITAAAFRLGFYLTVKKQQENLQISIDEHNLTLSSEIRPTTVIPLQRIHIFFIHTLDSIKLDCIRIKLNIENIGDKDTILDFSIEQKPSSSTEIKDNFLAFQQFIDIFYKNVIENKFELIAREVGEPVPDSEKKIYARK</sequence>
<dbReference type="RefSeq" id="WP_091350153.1">
    <property type="nucleotide sequence ID" value="NZ_FMAQ01000013.1"/>
</dbReference>
<keyword evidence="1" id="KW-1133">Transmembrane helix</keyword>
<reference evidence="3" key="1">
    <citation type="submission" date="2016-08" db="EMBL/GenBank/DDBJ databases">
        <authorList>
            <person name="Varghese N."/>
            <person name="Submissions Spin"/>
        </authorList>
    </citation>
    <scope>NUCLEOTIDE SEQUENCE [LARGE SCALE GENOMIC DNA]</scope>
    <source>
        <strain evidence="3">R-53248</strain>
    </source>
</reference>
<gene>
    <name evidence="2" type="ORF">GA0061081_11312</name>
</gene>
<proteinExistence type="predicted"/>
<keyword evidence="1" id="KW-0812">Transmembrane</keyword>
<feature type="transmembrane region" description="Helical" evidence="1">
    <location>
        <begin position="48"/>
        <end position="72"/>
    </location>
</feature>
<keyword evidence="1" id="KW-0472">Membrane</keyword>
<accession>A0A1C4D2P8</accession>
<evidence type="ECO:0000256" key="1">
    <source>
        <dbReference type="SAM" id="Phobius"/>
    </source>
</evidence>
<feature type="transmembrane region" description="Helical" evidence="1">
    <location>
        <begin position="20"/>
        <end position="41"/>
    </location>
</feature>
<dbReference type="Proteomes" id="UP000199670">
    <property type="component" value="Unassembled WGS sequence"/>
</dbReference>
<organism evidence="2 3">
    <name type="scientific">Gilliamella bombicola</name>
    <dbReference type="NCBI Taxonomy" id="1798182"/>
    <lineage>
        <taxon>Bacteria</taxon>
        <taxon>Pseudomonadati</taxon>
        <taxon>Pseudomonadota</taxon>
        <taxon>Gammaproteobacteria</taxon>
        <taxon>Orbales</taxon>
        <taxon>Orbaceae</taxon>
        <taxon>Gilliamella</taxon>
    </lineage>
</organism>
<evidence type="ECO:0000313" key="3">
    <source>
        <dbReference type="Proteomes" id="UP000199670"/>
    </source>
</evidence>
<name>A0A1C4D2P8_9GAMM</name>
<dbReference type="EMBL" id="FMAQ01000013">
    <property type="protein sequence ID" value="SCC25652.1"/>
    <property type="molecule type" value="Genomic_DNA"/>
</dbReference>
<protein>
    <submittedName>
        <fullName evidence="2">Uncharacterized protein</fullName>
    </submittedName>
</protein>
<keyword evidence="3" id="KW-1185">Reference proteome</keyword>
<dbReference type="AlphaFoldDB" id="A0A1C4D2P8"/>
<evidence type="ECO:0000313" key="2">
    <source>
        <dbReference type="EMBL" id="SCC25652.1"/>
    </source>
</evidence>